<feature type="transmembrane region" description="Helical" evidence="8">
    <location>
        <begin position="396"/>
        <end position="415"/>
    </location>
</feature>
<evidence type="ECO:0000256" key="3">
    <source>
        <dbReference type="ARBA" id="ARBA00022692"/>
    </source>
</evidence>
<sequence>MYFTCSETIKRWSLGRWVSLCVMSYVYLVGELSHFLLGIVTRPLSQELHYGDQACLPNPEAQHSSTQCRTYTNSSSCAEALESENITLCVWDYSGVGMQYQILAGPAFVFVFTTAGVVIGAISDKFNRKVVVTVCCGILTLATGLTASAQTYWHLVILRMLMGAGESSFTPACSSMISDMFPEVLRALALGIFNWGIYLGYGLSYAVGNFVTEADIGGLGWRWSYIVTGIMGVVATLLLFLVVPEPTRGGRFKLKSNTNDDDDEMDEKNNKTTTTNTNEEEMDEKNNKTTTTTTNTNDEEMDEKNNKTTTTTTTTTHKDTEHNKETDCSKDSSASPKDSSASSKDSSASPKDSSTSSKDSSASPKDSSASSASSASSISDNPGLLEGIKSLLKPPILVLCLAACIRHTAGFAWAYNTQQYFLTYYPDYNLGLWVTGASIVGGSLGVAVGGVVSDRLVKRIGIKARVYVLAASQLLASPFAAGVLYFPPPGAFFSLLGAYIFAEMWFGVLFAVLLELVSGSVQSTGLAIFLFVMNNVGGNLPVLVDPLSNLFSYRTALLIMYPGGYFASSIVFFLTSFVL</sequence>
<dbReference type="Proteomes" id="UP001292094">
    <property type="component" value="Unassembled WGS sequence"/>
</dbReference>
<evidence type="ECO:0000313" key="11">
    <source>
        <dbReference type="Proteomes" id="UP001292094"/>
    </source>
</evidence>
<gene>
    <name evidence="10" type="ORF">Pmani_019543</name>
</gene>
<comment type="caution">
    <text evidence="10">The sequence shown here is derived from an EMBL/GenBank/DDBJ whole genome shotgun (WGS) entry which is preliminary data.</text>
</comment>
<evidence type="ECO:0000259" key="9">
    <source>
        <dbReference type="PROSITE" id="PS50850"/>
    </source>
</evidence>
<reference evidence="10" key="1">
    <citation type="submission" date="2023-11" db="EMBL/GenBank/DDBJ databases">
        <title>Genome assemblies of two species of porcelain crab, Petrolisthes cinctipes and Petrolisthes manimaculis (Anomura: Porcellanidae).</title>
        <authorList>
            <person name="Angst P."/>
        </authorList>
    </citation>
    <scope>NUCLEOTIDE SEQUENCE</scope>
    <source>
        <strain evidence="10">PB745_02</strain>
        <tissue evidence="10">Gill</tissue>
    </source>
</reference>
<feature type="transmembrane region" description="Helical" evidence="8">
    <location>
        <begin position="492"/>
        <end position="514"/>
    </location>
</feature>
<feature type="transmembrane region" description="Helical" evidence="8">
    <location>
        <begin position="153"/>
        <end position="172"/>
    </location>
</feature>
<keyword evidence="3 8" id="KW-0812">Transmembrane</keyword>
<dbReference type="GO" id="GO:0022857">
    <property type="term" value="F:transmembrane transporter activity"/>
    <property type="evidence" value="ECO:0007669"/>
    <property type="project" value="InterPro"/>
</dbReference>
<feature type="transmembrane region" description="Helical" evidence="8">
    <location>
        <begin position="130"/>
        <end position="147"/>
    </location>
</feature>
<feature type="transmembrane region" description="Helical" evidence="8">
    <location>
        <begin position="556"/>
        <end position="578"/>
    </location>
</feature>
<dbReference type="EMBL" id="JAWZYT010001841">
    <property type="protein sequence ID" value="KAK4308787.1"/>
    <property type="molecule type" value="Genomic_DNA"/>
</dbReference>
<keyword evidence="2" id="KW-0813">Transport</keyword>
<keyword evidence="5 8" id="KW-0472">Membrane</keyword>
<feature type="compositionally biased region" description="Low complexity" evidence="7">
    <location>
        <begin position="331"/>
        <end position="379"/>
    </location>
</feature>
<dbReference type="InterPro" id="IPR011701">
    <property type="entry name" value="MFS"/>
</dbReference>
<comment type="subcellular location">
    <subcellularLocation>
        <location evidence="1">Membrane</location>
        <topology evidence="1">Multi-pass membrane protein</topology>
    </subcellularLocation>
</comment>
<evidence type="ECO:0000256" key="7">
    <source>
        <dbReference type="SAM" id="MobiDB-lite"/>
    </source>
</evidence>
<dbReference type="Gene3D" id="1.20.1250.20">
    <property type="entry name" value="MFS general substrate transporter like domains"/>
    <property type="match status" value="2"/>
</dbReference>
<proteinExistence type="inferred from homology"/>
<feature type="compositionally biased region" description="Basic and acidic residues" evidence="7">
    <location>
        <begin position="316"/>
        <end position="330"/>
    </location>
</feature>
<feature type="transmembrane region" description="Helical" evidence="8">
    <location>
        <begin position="100"/>
        <end position="123"/>
    </location>
</feature>
<dbReference type="GO" id="GO:0016020">
    <property type="term" value="C:membrane"/>
    <property type="evidence" value="ECO:0007669"/>
    <property type="project" value="UniProtKB-SubCell"/>
</dbReference>
<dbReference type="PROSITE" id="PS50850">
    <property type="entry name" value="MFS"/>
    <property type="match status" value="1"/>
</dbReference>
<dbReference type="PANTHER" id="PTHR23505">
    <property type="entry name" value="SPINSTER"/>
    <property type="match status" value="1"/>
</dbReference>
<feature type="transmembrane region" description="Helical" evidence="8">
    <location>
        <begin position="526"/>
        <end position="544"/>
    </location>
</feature>
<protein>
    <recommendedName>
        <fullName evidence="9">Major facilitator superfamily (MFS) profile domain-containing protein</fullName>
    </recommendedName>
</protein>
<keyword evidence="11" id="KW-1185">Reference proteome</keyword>
<dbReference type="CDD" id="cd17328">
    <property type="entry name" value="MFS_spinster_like"/>
    <property type="match status" value="1"/>
</dbReference>
<dbReference type="AlphaFoldDB" id="A0AAE1PKH8"/>
<dbReference type="SUPFAM" id="SSF103473">
    <property type="entry name" value="MFS general substrate transporter"/>
    <property type="match status" value="1"/>
</dbReference>
<accession>A0AAE1PKH8</accession>
<feature type="transmembrane region" description="Helical" evidence="8">
    <location>
        <begin position="223"/>
        <end position="243"/>
    </location>
</feature>
<dbReference type="InterPro" id="IPR020846">
    <property type="entry name" value="MFS_dom"/>
</dbReference>
<evidence type="ECO:0000256" key="4">
    <source>
        <dbReference type="ARBA" id="ARBA00022989"/>
    </source>
</evidence>
<evidence type="ECO:0000256" key="1">
    <source>
        <dbReference type="ARBA" id="ARBA00004141"/>
    </source>
</evidence>
<feature type="transmembrane region" description="Helical" evidence="8">
    <location>
        <begin position="464"/>
        <end position="486"/>
    </location>
</feature>
<evidence type="ECO:0000313" key="10">
    <source>
        <dbReference type="EMBL" id="KAK4308787.1"/>
    </source>
</evidence>
<feature type="transmembrane region" description="Helical" evidence="8">
    <location>
        <begin position="184"/>
        <end position="203"/>
    </location>
</feature>
<dbReference type="InterPro" id="IPR036259">
    <property type="entry name" value="MFS_trans_sf"/>
</dbReference>
<feature type="transmembrane region" description="Helical" evidence="8">
    <location>
        <begin position="430"/>
        <end position="452"/>
    </location>
</feature>
<dbReference type="InterPro" id="IPR044770">
    <property type="entry name" value="MFS_spinster-like"/>
</dbReference>
<evidence type="ECO:0000256" key="6">
    <source>
        <dbReference type="ARBA" id="ARBA00024338"/>
    </source>
</evidence>
<feature type="transmembrane region" description="Helical" evidence="8">
    <location>
        <begin position="17"/>
        <end position="40"/>
    </location>
</feature>
<feature type="domain" description="Major facilitator superfamily (MFS) profile" evidence="9">
    <location>
        <begin position="26"/>
        <end position="579"/>
    </location>
</feature>
<evidence type="ECO:0000256" key="8">
    <source>
        <dbReference type="SAM" id="Phobius"/>
    </source>
</evidence>
<comment type="similarity">
    <text evidence="6">Belongs to the major facilitator superfamily. Spinster (TC 2.A.1.49) family.</text>
</comment>
<dbReference type="PANTHER" id="PTHR23505:SF96">
    <property type="entry name" value="LP14756P"/>
    <property type="match status" value="1"/>
</dbReference>
<evidence type="ECO:0000256" key="5">
    <source>
        <dbReference type="ARBA" id="ARBA00023136"/>
    </source>
</evidence>
<dbReference type="Pfam" id="PF07690">
    <property type="entry name" value="MFS_1"/>
    <property type="match status" value="1"/>
</dbReference>
<feature type="region of interest" description="Disordered" evidence="7">
    <location>
        <begin position="250"/>
        <end position="379"/>
    </location>
</feature>
<keyword evidence="4 8" id="KW-1133">Transmembrane helix</keyword>
<name>A0AAE1PKH8_9EUCA</name>
<evidence type="ECO:0000256" key="2">
    <source>
        <dbReference type="ARBA" id="ARBA00022448"/>
    </source>
</evidence>
<organism evidence="10 11">
    <name type="scientific">Petrolisthes manimaculis</name>
    <dbReference type="NCBI Taxonomy" id="1843537"/>
    <lineage>
        <taxon>Eukaryota</taxon>
        <taxon>Metazoa</taxon>
        <taxon>Ecdysozoa</taxon>
        <taxon>Arthropoda</taxon>
        <taxon>Crustacea</taxon>
        <taxon>Multicrustacea</taxon>
        <taxon>Malacostraca</taxon>
        <taxon>Eumalacostraca</taxon>
        <taxon>Eucarida</taxon>
        <taxon>Decapoda</taxon>
        <taxon>Pleocyemata</taxon>
        <taxon>Anomura</taxon>
        <taxon>Galatheoidea</taxon>
        <taxon>Porcellanidae</taxon>
        <taxon>Petrolisthes</taxon>
    </lineage>
</organism>